<dbReference type="GeneID" id="5545874"/>
<dbReference type="Gene3D" id="2.60.40.1280">
    <property type="match status" value="1"/>
</dbReference>
<dbReference type="InterPro" id="IPR043063">
    <property type="entry name" value="Agglutinin-like_N_N2"/>
</dbReference>
<dbReference type="EMBL" id="DS480400">
    <property type="protein sequence ID" value="EDO17629.1"/>
    <property type="molecule type" value="Genomic_DNA"/>
</dbReference>
<feature type="chain" id="PRO_5002713512" description="Agglutinin-like protein N-terminal domain-containing protein" evidence="2">
    <location>
        <begin position="21"/>
        <end position="428"/>
    </location>
</feature>
<dbReference type="Gene3D" id="2.60.40.2430">
    <property type="entry name" value="Agglutinin-like protein, N-terminal domain, N2 subdomain"/>
    <property type="match status" value="1"/>
</dbReference>
<keyword evidence="5" id="KW-1185">Reference proteome</keyword>
<dbReference type="Pfam" id="PF11766">
    <property type="entry name" value="Candida_ALS_N"/>
    <property type="match status" value="1"/>
</dbReference>
<dbReference type="InterPro" id="IPR024672">
    <property type="entry name" value="Agglutinin-like_N"/>
</dbReference>
<dbReference type="FunCoup" id="A7TJ60">
    <property type="interactions" value="44"/>
</dbReference>
<keyword evidence="1" id="KW-0677">Repeat</keyword>
<dbReference type="GO" id="GO:0000752">
    <property type="term" value="P:agglutination involved in conjugation with cellular fusion"/>
    <property type="evidence" value="ECO:0007669"/>
    <property type="project" value="EnsemblFungi"/>
</dbReference>
<dbReference type="InterPro" id="IPR033504">
    <property type="entry name" value="ALS"/>
</dbReference>
<reference evidence="4 5" key="1">
    <citation type="journal article" date="2007" name="Proc. Natl. Acad. Sci. U.S.A.">
        <title>Independent sorting-out of thousands of duplicated gene pairs in two yeast species descended from a whole-genome duplication.</title>
        <authorList>
            <person name="Scannell D.R."/>
            <person name="Frank A.C."/>
            <person name="Conant G.C."/>
            <person name="Byrne K.P."/>
            <person name="Woolfit M."/>
            <person name="Wolfe K.H."/>
        </authorList>
    </citation>
    <scope>NUCLEOTIDE SEQUENCE [LARGE SCALE GENOMIC DNA]</scope>
    <source>
        <strain evidence="5">ATCC 22028 / DSM 70294 / BCRC 21397 / CBS 2163 / NBRC 10782 / NRRL Y-8283 / UCD 57-17</strain>
    </source>
</reference>
<dbReference type="Proteomes" id="UP000000267">
    <property type="component" value="Unassembled WGS sequence"/>
</dbReference>
<dbReference type="GO" id="GO:0050839">
    <property type="term" value="F:cell adhesion molecule binding"/>
    <property type="evidence" value="ECO:0007669"/>
    <property type="project" value="EnsemblFungi"/>
</dbReference>
<gene>
    <name evidence="4" type="ORF">Kpol_1004p1</name>
</gene>
<dbReference type="InterPro" id="IPR011252">
    <property type="entry name" value="Fibrogen-bd_dom1"/>
</dbReference>
<dbReference type="OrthoDB" id="3981162at2759"/>
<feature type="domain" description="Agglutinin-like protein N-terminal" evidence="3">
    <location>
        <begin position="51"/>
        <end position="300"/>
    </location>
</feature>
<dbReference type="Pfam" id="PF00624">
    <property type="entry name" value="Flocculin"/>
    <property type="match status" value="2"/>
</dbReference>
<sequence>MIFGLQYIFLWIACLRCVFGEEISNVEFSSLEYTPLHDVLYPHLTWSTSLKFNLPDASLINEGDHFTLTFSRVYRAKFDGNNNTFFVSLDDGTNLFQCLPTQQAAYLYNETVISCYALTPLYDYQSLSGVITLGLSFNNGDRLTSNALENAKFFHSGEMDLPIHEQLSASITFEAATFNDVIYAVSRTTTYDSLESYFLSMKCENGFLVGGTQEINFDVNNGGYTLDCSSIQTYISDKYNDWWFPTDYEDSKAEVYCFGNNLWITMPQTKPNFTLWVNALQYVPEGQHNIRQEVSVEYTCSNTIAHTQTVQQFSTLIDHVIDEGKQGGIISGQTKMPVTTTTTTTGWTGSFTSTYSTESTFTVGTDSKSTPEVVIHVETPSTKITTTTTTGWTGSFTSTYSTESTFTVGTDSKSTPEVVIHVETPSTK</sequence>
<dbReference type="HOGENOM" id="CLU_556887_0_0_1"/>
<dbReference type="KEGG" id="vpo:Kpol_1004p1"/>
<evidence type="ECO:0000256" key="2">
    <source>
        <dbReference type="SAM" id="SignalP"/>
    </source>
</evidence>
<evidence type="ECO:0000313" key="5">
    <source>
        <dbReference type="Proteomes" id="UP000000267"/>
    </source>
</evidence>
<dbReference type="GO" id="GO:0009277">
    <property type="term" value="C:fungal-type cell wall"/>
    <property type="evidence" value="ECO:0007669"/>
    <property type="project" value="EnsemblFungi"/>
</dbReference>
<dbReference type="STRING" id="436907.A7TJ60"/>
<organism evidence="5">
    <name type="scientific">Vanderwaltozyma polyspora (strain ATCC 22028 / DSM 70294 / BCRC 21397 / CBS 2163 / NBRC 10782 / NRRL Y-8283 / UCD 57-17)</name>
    <name type="common">Kluyveromyces polysporus</name>
    <dbReference type="NCBI Taxonomy" id="436907"/>
    <lineage>
        <taxon>Eukaryota</taxon>
        <taxon>Fungi</taxon>
        <taxon>Dikarya</taxon>
        <taxon>Ascomycota</taxon>
        <taxon>Saccharomycotina</taxon>
        <taxon>Saccharomycetes</taxon>
        <taxon>Saccharomycetales</taxon>
        <taxon>Saccharomycetaceae</taxon>
        <taxon>Vanderwaltozyma</taxon>
    </lineage>
</organism>
<dbReference type="InterPro" id="IPR001389">
    <property type="entry name" value="Flocculin"/>
</dbReference>
<evidence type="ECO:0000256" key="1">
    <source>
        <dbReference type="ARBA" id="ARBA00022737"/>
    </source>
</evidence>
<dbReference type="InParanoid" id="A7TJ60"/>
<keyword evidence="2" id="KW-0732">Signal</keyword>
<dbReference type="SMART" id="SM01056">
    <property type="entry name" value="Candida_ALS_N"/>
    <property type="match status" value="1"/>
</dbReference>
<proteinExistence type="predicted"/>
<dbReference type="OMA" id="IAPNCAN"/>
<evidence type="ECO:0000259" key="3">
    <source>
        <dbReference type="SMART" id="SM01056"/>
    </source>
</evidence>
<name>A7TJ60_VANPO</name>
<protein>
    <recommendedName>
        <fullName evidence="3">Agglutinin-like protein N-terminal domain-containing protein</fullName>
    </recommendedName>
</protein>
<feature type="signal peptide" evidence="2">
    <location>
        <begin position="1"/>
        <end position="20"/>
    </location>
</feature>
<dbReference type="PhylomeDB" id="A7TJ60"/>
<dbReference type="RefSeq" id="XP_001645487.1">
    <property type="nucleotide sequence ID" value="XM_001645437.1"/>
</dbReference>
<dbReference type="PANTHER" id="PTHR33793">
    <property type="entry name" value="ALPHA-AGGLUTININ"/>
    <property type="match status" value="1"/>
</dbReference>
<accession>A7TJ60</accession>
<dbReference type="eggNOG" id="ENOG502RGCG">
    <property type="taxonomic scope" value="Eukaryota"/>
</dbReference>
<dbReference type="AlphaFoldDB" id="A7TJ60"/>
<dbReference type="PANTHER" id="PTHR33793:SF2">
    <property type="entry name" value="AGGLUTININ-LIKE PROTEIN 6"/>
    <property type="match status" value="1"/>
</dbReference>
<feature type="non-terminal residue" evidence="4">
    <location>
        <position position="428"/>
    </location>
</feature>
<evidence type="ECO:0000313" key="4">
    <source>
        <dbReference type="EMBL" id="EDO17629.1"/>
    </source>
</evidence>
<dbReference type="GO" id="GO:0000128">
    <property type="term" value="P:flocculation"/>
    <property type="evidence" value="ECO:0007669"/>
    <property type="project" value="InterPro"/>
</dbReference>